<keyword evidence="2" id="KW-0805">Transcription regulation</keyword>
<evidence type="ECO:0000256" key="1">
    <source>
        <dbReference type="ARBA" id="ARBA00010641"/>
    </source>
</evidence>
<comment type="caution">
    <text evidence="7">The sequence shown here is derived from an EMBL/GenBank/DDBJ whole genome shotgun (WGS) entry which is preliminary data.</text>
</comment>
<dbReference type="InterPro" id="IPR036388">
    <property type="entry name" value="WH-like_DNA-bd_sf"/>
</dbReference>
<dbReference type="InterPro" id="IPR014284">
    <property type="entry name" value="RNA_pol_sigma-70_dom"/>
</dbReference>
<dbReference type="Gene3D" id="1.10.10.10">
    <property type="entry name" value="Winged helix-like DNA-binding domain superfamily/Winged helix DNA-binding domain"/>
    <property type="match status" value="1"/>
</dbReference>
<evidence type="ECO:0000259" key="6">
    <source>
        <dbReference type="Pfam" id="PF08281"/>
    </source>
</evidence>
<reference evidence="8" key="1">
    <citation type="journal article" date="2019" name="Int. J. Syst. Evol. Microbiol.">
        <title>The Global Catalogue of Microorganisms (GCM) 10K type strain sequencing project: providing services to taxonomists for standard genome sequencing and annotation.</title>
        <authorList>
            <consortium name="The Broad Institute Genomics Platform"/>
            <consortium name="The Broad Institute Genome Sequencing Center for Infectious Disease"/>
            <person name="Wu L."/>
            <person name="Ma J."/>
        </authorList>
    </citation>
    <scope>NUCLEOTIDE SEQUENCE [LARGE SCALE GENOMIC DNA]</scope>
    <source>
        <strain evidence="8">JCM 9377</strain>
    </source>
</reference>
<evidence type="ECO:0000256" key="2">
    <source>
        <dbReference type="ARBA" id="ARBA00023015"/>
    </source>
</evidence>
<dbReference type="InterPro" id="IPR013324">
    <property type="entry name" value="RNA_pol_sigma_r3/r4-like"/>
</dbReference>
<keyword evidence="4" id="KW-0804">Transcription</keyword>
<dbReference type="SUPFAM" id="SSF88659">
    <property type="entry name" value="Sigma3 and sigma4 domains of RNA polymerase sigma factors"/>
    <property type="match status" value="1"/>
</dbReference>
<evidence type="ECO:0000256" key="4">
    <source>
        <dbReference type="ARBA" id="ARBA00023163"/>
    </source>
</evidence>
<proteinExistence type="inferred from homology"/>
<dbReference type="InterPro" id="IPR013325">
    <property type="entry name" value="RNA_pol_sigma_r2"/>
</dbReference>
<dbReference type="PANTHER" id="PTHR43133">
    <property type="entry name" value="RNA POLYMERASE ECF-TYPE SIGMA FACTO"/>
    <property type="match status" value="1"/>
</dbReference>
<dbReference type="CDD" id="cd06171">
    <property type="entry name" value="Sigma70_r4"/>
    <property type="match status" value="1"/>
</dbReference>
<accession>A0ABP6QMV5</accession>
<evidence type="ECO:0000256" key="3">
    <source>
        <dbReference type="ARBA" id="ARBA00023082"/>
    </source>
</evidence>
<dbReference type="Proteomes" id="UP001501237">
    <property type="component" value="Unassembled WGS sequence"/>
</dbReference>
<dbReference type="Gene3D" id="1.10.1740.10">
    <property type="match status" value="1"/>
</dbReference>
<name>A0ABP6QMV5_9ACTN</name>
<evidence type="ECO:0000313" key="7">
    <source>
        <dbReference type="EMBL" id="GAA3240053.1"/>
    </source>
</evidence>
<dbReference type="InterPro" id="IPR007627">
    <property type="entry name" value="RNA_pol_sigma70_r2"/>
</dbReference>
<protein>
    <submittedName>
        <fullName evidence="7">Sigma-70 family RNA polymerase sigma factor</fullName>
    </submittedName>
</protein>
<dbReference type="EMBL" id="BAAAUV010000040">
    <property type="protein sequence ID" value="GAA3240053.1"/>
    <property type="molecule type" value="Genomic_DNA"/>
</dbReference>
<evidence type="ECO:0000259" key="5">
    <source>
        <dbReference type="Pfam" id="PF04542"/>
    </source>
</evidence>
<evidence type="ECO:0000313" key="8">
    <source>
        <dbReference type="Proteomes" id="UP001501237"/>
    </source>
</evidence>
<comment type="similarity">
    <text evidence="1">Belongs to the sigma-70 factor family. ECF subfamily.</text>
</comment>
<dbReference type="NCBIfam" id="TIGR02937">
    <property type="entry name" value="sigma70-ECF"/>
    <property type="match status" value="1"/>
</dbReference>
<dbReference type="InterPro" id="IPR039425">
    <property type="entry name" value="RNA_pol_sigma-70-like"/>
</dbReference>
<dbReference type="InterPro" id="IPR013249">
    <property type="entry name" value="RNA_pol_sigma70_r4_t2"/>
</dbReference>
<dbReference type="Pfam" id="PF08281">
    <property type="entry name" value="Sigma70_r4_2"/>
    <property type="match status" value="1"/>
</dbReference>
<dbReference type="SUPFAM" id="SSF88946">
    <property type="entry name" value="Sigma2 domain of RNA polymerase sigma factors"/>
    <property type="match status" value="1"/>
</dbReference>
<gene>
    <name evidence="7" type="ORF">GCM10010468_76530</name>
</gene>
<dbReference type="Pfam" id="PF04542">
    <property type="entry name" value="Sigma70_r2"/>
    <property type="match status" value="1"/>
</dbReference>
<sequence length="186" mass="20849">MDEIPSDVVWARRLVSGDEAALGEIYDAYGGLVYGLALRLTRSRELAEDVVQEVFSFLWERPAAFDPGKGTLRSWLGLLAHRRSVETVRREELRRRPAASDDMPLPGVDEAVTEELYREQIRGRVAEAVARLPEPLRQVVELAYYKGRTYRQVAAELGSPEGTVKSRIRAALKQIAEDLAEEGVTP</sequence>
<feature type="domain" description="RNA polymerase sigma factor 70 region 4 type 2" evidence="6">
    <location>
        <begin position="124"/>
        <end position="175"/>
    </location>
</feature>
<keyword evidence="8" id="KW-1185">Reference proteome</keyword>
<feature type="domain" description="RNA polymerase sigma-70 region 2" evidence="5">
    <location>
        <begin position="25"/>
        <end position="91"/>
    </location>
</feature>
<dbReference type="PANTHER" id="PTHR43133:SF62">
    <property type="entry name" value="RNA POLYMERASE SIGMA FACTOR SIGZ"/>
    <property type="match status" value="1"/>
</dbReference>
<keyword evidence="3" id="KW-0731">Sigma factor</keyword>
<organism evidence="7 8">
    <name type="scientific">Actinocorallia longicatena</name>
    <dbReference type="NCBI Taxonomy" id="111803"/>
    <lineage>
        <taxon>Bacteria</taxon>
        <taxon>Bacillati</taxon>
        <taxon>Actinomycetota</taxon>
        <taxon>Actinomycetes</taxon>
        <taxon>Streptosporangiales</taxon>
        <taxon>Thermomonosporaceae</taxon>
        <taxon>Actinocorallia</taxon>
    </lineage>
</organism>